<accession>A0A1W2E5Y1</accession>
<dbReference type="GO" id="GO:0005886">
    <property type="term" value="C:plasma membrane"/>
    <property type="evidence" value="ECO:0007669"/>
    <property type="project" value="TreeGrafter"/>
</dbReference>
<feature type="transmembrane region" description="Helical" evidence="1">
    <location>
        <begin position="37"/>
        <end position="54"/>
    </location>
</feature>
<keyword evidence="1" id="KW-1133">Transmembrane helix</keyword>
<feature type="domain" description="Inner membrane component" evidence="2">
    <location>
        <begin position="4"/>
        <end position="55"/>
    </location>
</feature>
<evidence type="ECO:0000259" key="2">
    <source>
        <dbReference type="Pfam" id="PF03733"/>
    </source>
</evidence>
<name>A0A1W2E5Y1_9BACT</name>
<gene>
    <name evidence="3" type="ORF">SAMN02746065_12519</name>
</gene>
<dbReference type="Proteomes" id="UP000192418">
    <property type="component" value="Unassembled WGS sequence"/>
</dbReference>
<dbReference type="Pfam" id="PF03733">
    <property type="entry name" value="YccF"/>
    <property type="match status" value="2"/>
</dbReference>
<evidence type="ECO:0000313" key="4">
    <source>
        <dbReference type="Proteomes" id="UP000192418"/>
    </source>
</evidence>
<dbReference type="STRING" id="1121400.SAMN02746065_12519"/>
<dbReference type="AlphaFoldDB" id="A0A1W2E5Y1"/>
<reference evidence="3 4" key="1">
    <citation type="submission" date="2017-04" db="EMBL/GenBank/DDBJ databases">
        <authorList>
            <person name="Afonso C.L."/>
            <person name="Miller P.J."/>
            <person name="Scott M.A."/>
            <person name="Spackman E."/>
            <person name="Goraichik I."/>
            <person name="Dimitrov K.M."/>
            <person name="Suarez D.L."/>
            <person name="Swayne D.E."/>
        </authorList>
    </citation>
    <scope>NUCLEOTIDE SEQUENCE [LARGE SCALE GENOMIC DNA]</scope>
    <source>
        <strain evidence="3 4">DSM 3385</strain>
    </source>
</reference>
<evidence type="ECO:0000256" key="1">
    <source>
        <dbReference type="SAM" id="Phobius"/>
    </source>
</evidence>
<sequence length="128" mass="13930">MRLLLNILWFVFGGGVISWFLWVLLGCLLFITIVGIPFAYAAFRIAGFAAFPFGKELVDARELGDERIAGTGLANFLWIIFAGIWLAISHIVAGASLCLTIIGIPFGFAHFRLAAVCFAPLGKKPVEI</sequence>
<dbReference type="EMBL" id="FWXY01000025">
    <property type="protein sequence ID" value="SMD05154.1"/>
    <property type="molecule type" value="Genomic_DNA"/>
</dbReference>
<dbReference type="RefSeq" id="WP_084071304.1">
    <property type="nucleotide sequence ID" value="NZ_FWXY01000025.1"/>
</dbReference>
<feature type="domain" description="Inner membrane component" evidence="2">
    <location>
        <begin position="73"/>
        <end position="123"/>
    </location>
</feature>
<keyword evidence="1" id="KW-0472">Membrane</keyword>
<dbReference type="InterPro" id="IPR052937">
    <property type="entry name" value="Inner_membrane_protein"/>
</dbReference>
<dbReference type="NCBIfam" id="NF008740">
    <property type="entry name" value="PRK11770.1-2"/>
    <property type="match status" value="1"/>
</dbReference>
<dbReference type="InterPro" id="IPR005185">
    <property type="entry name" value="YccF"/>
</dbReference>
<proteinExistence type="predicted"/>
<dbReference type="PANTHER" id="PTHR42903:SF1">
    <property type="entry name" value="INNER MEMBRANE PROTEIN YCCF"/>
    <property type="match status" value="1"/>
</dbReference>
<evidence type="ECO:0000313" key="3">
    <source>
        <dbReference type="EMBL" id="SMD05154.1"/>
    </source>
</evidence>
<protein>
    <submittedName>
        <fullName evidence="3">Uncharacterized membrane protein YccF, DUF307 family</fullName>
    </submittedName>
</protein>
<keyword evidence="1" id="KW-0812">Transmembrane</keyword>
<feature type="transmembrane region" description="Helical" evidence="1">
    <location>
        <begin position="7"/>
        <end position="31"/>
    </location>
</feature>
<dbReference type="OrthoDB" id="3238663at2"/>
<dbReference type="PANTHER" id="PTHR42903">
    <property type="entry name" value="INNER MEMBRANE PROTEIN YCCF"/>
    <property type="match status" value="1"/>
</dbReference>
<keyword evidence="4" id="KW-1185">Reference proteome</keyword>
<organism evidence="3 4">
    <name type="scientific">Desulfocicer vacuolatum DSM 3385</name>
    <dbReference type="NCBI Taxonomy" id="1121400"/>
    <lineage>
        <taxon>Bacteria</taxon>
        <taxon>Pseudomonadati</taxon>
        <taxon>Thermodesulfobacteriota</taxon>
        <taxon>Desulfobacteria</taxon>
        <taxon>Desulfobacterales</taxon>
        <taxon>Desulfobacteraceae</taxon>
        <taxon>Desulfocicer</taxon>
    </lineage>
</organism>
<dbReference type="PIRSF" id="PIRSF028777">
    <property type="entry name" value="UCP028777"/>
    <property type="match status" value="1"/>
</dbReference>
<dbReference type="PROSITE" id="PS51257">
    <property type="entry name" value="PROKAR_LIPOPROTEIN"/>
    <property type="match status" value="1"/>
</dbReference>
<dbReference type="InterPro" id="IPR031308">
    <property type="entry name" value="UCP028777"/>
</dbReference>
<feature type="transmembrane region" description="Helical" evidence="1">
    <location>
        <begin position="75"/>
        <end position="93"/>
    </location>
</feature>
<feature type="transmembrane region" description="Helical" evidence="1">
    <location>
        <begin position="99"/>
        <end position="121"/>
    </location>
</feature>